<keyword evidence="7" id="KW-0997">Cell inner membrane</keyword>
<protein>
    <recommendedName>
        <fullName evidence="7">TRAP transporter small permease protein</fullName>
    </recommendedName>
</protein>
<evidence type="ECO:0000313" key="9">
    <source>
        <dbReference type="EMBL" id="PWC30458.1"/>
    </source>
</evidence>
<evidence type="ECO:0000256" key="3">
    <source>
        <dbReference type="ARBA" id="ARBA00022475"/>
    </source>
</evidence>
<dbReference type="EMBL" id="PDOA01000001">
    <property type="protein sequence ID" value="PWC30458.1"/>
    <property type="molecule type" value="Genomic_DNA"/>
</dbReference>
<evidence type="ECO:0000256" key="1">
    <source>
        <dbReference type="ARBA" id="ARBA00004651"/>
    </source>
</evidence>
<comment type="subcellular location">
    <subcellularLocation>
        <location evidence="7">Cell inner membrane</location>
        <topology evidence="7">Multi-pass membrane protein</topology>
    </subcellularLocation>
    <subcellularLocation>
        <location evidence="1">Cell membrane</location>
        <topology evidence="1">Multi-pass membrane protein</topology>
    </subcellularLocation>
</comment>
<evidence type="ECO:0000256" key="4">
    <source>
        <dbReference type="ARBA" id="ARBA00022692"/>
    </source>
</evidence>
<comment type="similarity">
    <text evidence="7">Belongs to the TRAP transporter small permease family.</text>
</comment>
<feature type="domain" description="Tripartite ATP-independent periplasmic transporters DctQ component" evidence="8">
    <location>
        <begin position="35"/>
        <end position="160"/>
    </location>
</feature>
<feature type="transmembrane region" description="Helical" evidence="7">
    <location>
        <begin position="138"/>
        <end position="161"/>
    </location>
</feature>
<keyword evidence="3" id="KW-1003">Cell membrane</keyword>
<evidence type="ECO:0000256" key="6">
    <source>
        <dbReference type="ARBA" id="ARBA00023136"/>
    </source>
</evidence>
<keyword evidence="10" id="KW-1185">Reference proteome</keyword>
<feature type="transmembrane region" description="Helical" evidence="7">
    <location>
        <begin position="58"/>
        <end position="76"/>
    </location>
</feature>
<feature type="transmembrane region" description="Helical" evidence="7">
    <location>
        <begin position="97"/>
        <end position="118"/>
    </location>
</feature>
<feature type="transmembrane region" description="Helical" evidence="7">
    <location>
        <begin position="16"/>
        <end position="38"/>
    </location>
</feature>
<keyword evidence="4 7" id="KW-0812">Transmembrane</keyword>
<keyword evidence="5 7" id="KW-1133">Transmembrane helix</keyword>
<sequence length="167" mass="17624">MALTASPGGRPQHGPVALLCRALMLAGGAMLLATALLTAASVLRRWLLGQPIPGDFELVQAGSGLAVFGFLAFGTLRRANILVDSFTSWLPTGLCRVIDAFWNLVWAAAAALLGWRMVLGALDAWRSDTRSMVLSMPLWWAIGLGALALLATALAALRCALQPAEKT</sequence>
<dbReference type="OrthoDB" id="6183232at2"/>
<dbReference type="Pfam" id="PF04290">
    <property type="entry name" value="DctQ"/>
    <property type="match status" value="1"/>
</dbReference>
<evidence type="ECO:0000256" key="5">
    <source>
        <dbReference type="ARBA" id="ARBA00022989"/>
    </source>
</evidence>
<comment type="subunit">
    <text evidence="7">The complex comprises the extracytoplasmic solute receptor protein and the two transmembrane proteins.</text>
</comment>
<dbReference type="InterPro" id="IPR055348">
    <property type="entry name" value="DctQ"/>
</dbReference>
<dbReference type="GO" id="GO:0022857">
    <property type="term" value="F:transmembrane transporter activity"/>
    <property type="evidence" value="ECO:0007669"/>
    <property type="project" value="UniProtKB-UniRule"/>
</dbReference>
<evidence type="ECO:0000256" key="2">
    <source>
        <dbReference type="ARBA" id="ARBA00022448"/>
    </source>
</evidence>
<evidence type="ECO:0000256" key="7">
    <source>
        <dbReference type="RuleBase" id="RU369079"/>
    </source>
</evidence>
<evidence type="ECO:0000313" key="10">
    <source>
        <dbReference type="Proteomes" id="UP000245048"/>
    </source>
</evidence>
<comment type="caution">
    <text evidence="9">The sequence shown here is derived from an EMBL/GenBank/DDBJ whole genome shotgun (WGS) entry which is preliminary data.</text>
</comment>
<gene>
    <name evidence="9" type="ORF">CR165_00640</name>
</gene>
<organism evidence="9 10">
    <name type="scientific">Teichococcus aestuarii</name>
    <dbReference type="NCBI Taxonomy" id="568898"/>
    <lineage>
        <taxon>Bacteria</taxon>
        <taxon>Pseudomonadati</taxon>
        <taxon>Pseudomonadota</taxon>
        <taxon>Alphaproteobacteria</taxon>
        <taxon>Acetobacterales</taxon>
        <taxon>Roseomonadaceae</taxon>
        <taxon>Roseomonas</taxon>
    </lineage>
</organism>
<dbReference type="RefSeq" id="WP_109515030.1">
    <property type="nucleotide sequence ID" value="NZ_PDOA01000001.1"/>
</dbReference>
<dbReference type="GO" id="GO:0005886">
    <property type="term" value="C:plasma membrane"/>
    <property type="evidence" value="ECO:0007669"/>
    <property type="project" value="UniProtKB-SubCell"/>
</dbReference>
<name>A0A2U1V975_9PROT</name>
<keyword evidence="6 7" id="KW-0472">Membrane</keyword>
<keyword evidence="2 7" id="KW-0813">Transport</keyword>
<dbReference type="AlphaFoldDB" id="A0A2U1V975"/>
<dbReference type="Proteomes" id="UP000245048">
    <property type="component" value="Unassembled WGS sequence"/>
</dbReference>
<reference evidence="10" key="1">
    <citation type="submission" date="2017-10" db="EMBL/GenBank/DDBJ databases">
        <authorList>
            <person name="Toshchakov S.V."/>
            <person name="Goeva M.A."/>
        </authorList>
    </citation>
    <scope>NUCLEOTIDE SEQUENCE [LARGE SCALE GENOMIC DNA]</scope>
    <source>
        <strain evidence="10">JR1/69-1-13</strain>
    </source>
</reference>
<evidence type="ECO:0000259" key="8">
    <source>
        <dbReference type="Pfam" id="PF04290"/>
    </source>
</evidence>
<proteinExistence type="inferred from homology"/>
<comment type="function">
    <text evidence="7">Part of the tripartite ATP-independent periplasmic (TRAP) transport system.</text>
</comment>
<accession>A0A2U1V975</accession>